<name>A0ACC1T792_9APHY</name>
<protein>
    <submittedName>
        <fullName evidence="1">Uncharacterized protein</fullName>
    </submittedName>
</protein>
<organism evidence="1 2">
    <name type="scientific">Phlebia brevispora</name>
    <dbReference type="NCBI Taxonomy" id="194682"/>
    <lineage>
        <taxon>Eukaryota</taxon>
        <taxon>Fungi</taxon>
        <taxon>Dikarya</taxon>
        <taxon>Basidiomycota</taxon>
        <taxon>Agaricomycotina</taxon>
        <taxon>Agaricomycetes</taxon>
        <taxon>Polyporales</taxon>
        <taxon>Meruliaceae</taxon>
        <taxon>Phlebia</taxon>
    </lineage>
</organism>
<gene>
    <name evidence="1" type="ORF">NM688_g2982</name>
</gene>
<accession>A0ACC1T792</accession>
<dbReference type="EMBL" id="JANHOG010000406">
    <property type="protein sequence ID" value="KAJ3554684.1"/>
    <property type="molecule type" value="Genomic_DNA"/>
</dbReference>
<evidence type="ECO:0000313" key="1">
    <source>
        <dbReference type="EMBL" id="KAJ3554684.1"/>
    </source>
</evidence>
<keyword evidence="2" id="KW-1185">Reference proteome</keyword>
<reference evidence="1" key="1">
    <citation type="submission" date="2022-07" db="EMBL/GenBank/DDBJ databases">
        <title>Genome Sequence of Phlebia brevispora.</title>
        <authorList>
            <person name="Buettner E."/>
        </authorList>
    </citation>
    <scope>NUCLEOTIDE SEQUENCE</scope>
    <source>
        <strain evidence="1">MPL23</strain>
    </source>
</reference>
<comment type="caution">
    <text evidence="1">The sequence shown here is derived from an EMBL/GenBank/DDBJ whole genome shotgun (WGS) entry which is preliminary data.</text>
</comment>
<dbReference type="Proteomes" id="UP001148662">
    <property type="component" value="Unassembled WGS sequence"/>
</dbReference>
<proteinExistence type="predicted"/>
<sequence length="255" mass="27900">MRARARPGSGGDYIATTLSTTQSSAQHVCRFTRSPPRQSSIVRPKHIIGTQELMYSKVNLAVTLAPIVSDIVALVAIWLKTYHHVRQHAAIGWHSGLGVMLIQYGTLYFIALLAVYILPFVAFLIPSAATLTDAVNAFVNILPNIMISRFLINLRQVDSPVPSNASESSSSNFSTLNFHVPSQPRIIGNLGEPLVFIDADHDDKEGSGDAASWATRLNESHDNGENEGTSSTYTTGDGSSRRLEVRITKRLKNRD</sequence>
<evidence type="ECO:0000313" key="2">
    <source>
        <dbReference type="Proteomes" id="UP001148662"/>
    </source>
</evidence>